<evidence type="ECO:0000256" key="2">
    <source>
        <dbReference type="ARBA" id="ARBA00022737"/>
    </source>
</evidence>
<evidence type="ECO:0000256" key="3">
    <source>
        <dbReference type="ARBA" id="ARBA00022837"/>
    </source>
</evidence>
<feature type="domain" description="PKD/Chitinase" evidence="6">
    <location>
        <begin position="3377"/>
        <end position="3476"/>
    </location>
</feature>
<dbReference type="InterPro" id="IPR038081">
    <property type="entry name" value="CalX-like_sf"/>
</dbReference>
<sequence>MSVYQRGQQLRRSFHEFRKARSSGTKAALRGTAGSRRSQRSRVRRALIETLEDRRLLTVTTDPLGVDNHVAFSGDATRDSIQFSVVDGYLQHNLGDQPAFASNRDLDSVTAGEQARLLGDISSLTFNDVGDNDRIYFQGTESFDFATAALNFSVGEITISPGVNISTTDGAISLFAAETILVDAGASINTVDGGIELTANRDGSINGDQYSLNLVGATLSTTGVGAILLEGTGGYSSNGFDAGVGIEGGSTIQSTSALAGAGSISINGFGKQGVGASHNSSSWGVHTRDAGNSLSSAYGDIMISGSGGFRTDTMTASNSIGVYLAGLEIESTGTGPGAANIVIDGLAPDVKGSETGVQMSGSDVSITTIDGDISISGRGGNADTLSSQRGVDIQNIDGIRSTGSGSDAGNITILGQLGTGQAIGSSSAVVIGGIATALETIDGDIRISGDGGLGIGDYRSGVSVSALVSSTGVGASAGNITVNGTAGREGHGIGTLTGGSWSTVDGDISVSGIGQSGPARSGLGLSIRGGFASAGTGADAGNISLTGTGLVSATVGASGVHFVSGNYSLTTIDGDIDINGIAGPGTGGSSGILMEGFDRIASTGTGEFAGEIIISGTAADRGLGVSISDLSTGISSVDGNVTFTGVAGNGVGSANRGIYLSNFGAIESMGTGPDAANITLTGTGGDGSRDNDGIHVSGVGSSAIRSVDGEISITGSGGDRTDAADRYSENRGVVLGSVAIESTGTTAAAATISISGTGGDSGRNGYGVHLLDGSLSSMTGNVDVTGHATSGTGIYLLRTHVASNGTSPLAADLNFSGSSVSLVGVVTTVDGDFSSVAPGSTFSGTFQSTGMGSFTVEATGLNGRANAGGSIASRTGNITVTGSMVTAGGIHSTGTGTNAAAIQIGDNHSHQVRVSGLISTVDGPVTIQNQYDPAATQLGYSLITSTIQSTGVGVNAGTISIIGQGTSNLGGVRFWASGAIESIDGDISIVGTGSDGGYGVELDTGFQYIRSTGVGAHAASISIVGTGGDGGSAAAYGINADGKDTGVISTVDGDIEMRGTGGESSSSGKGLYLRKLSIVSSSTTPDLGNISLIGTGGNGQGSGNSGSEIENVSITATTGDISVMGHGGSGAGGSNTGINLASTELKSLGLGMDAGKITLDGTGGGGTSPHGIQIRTGTTLESRDGDIAIKGQGGTVQGTSPSHWWSSKGVLVAGSGIVFASTGTTSNAATISIHGTGDGITNLNNGIELNSSDGILTSAYGNIVLTGVAGNNNSRGIESYNWGEISSTGRGVNAAQILLDGTGRGNQPGIHLEADSAVQNYTITSIDGDIELRGQSESGPGVSAYYYTTNNPGTPSISSTGTGQHAADIRIIGVNSYIALRDPNLELTAADGAIEIESPKVYVYWAQVGPTSGRLSLKTDDLAILFGAAIQSPGDLTIAPLTPGASMGLGGGAGQLSLSDETLAALTDGFASLTFGDSQTGAIEIKTATFSDDVTIVGTVIHDTSGTDFNLGTNRLTLVGQIAPGQSPGILDVAGDLQLGGGSSFSVEVNGDAPGEAASNHDQVWVSGSLTIDNDVTLDLTTSNGYAPLEDFQYVIVENNGTQPITGSFTGLPEGAIMENFLGSSLNARISYLGVDGMTGNDVVLTTTNVKNPIYDFSASSYETIEGDTLAVTNFVTINRSVETSIPTSVDVIVSSGTATSGSDFASEPITVSFAPGELTKTVPITILGERQVESDETAELSLSNFSDYGFPGKIHPTATLTIFNDEFAPIAIAGGEYTLDEGTTITLDASGSSDFEDSNALLLFEWDFDFVDGVFDVDAVGEQVSYSRPDGPHANLVGLRVTDTEGNASHTEAPITTHNTSPTLAPQAPQNLKAYNYAHLNLPVSFSDPGILDTHSVEINFGDGSPVQTIELSDGERGVVLDHLYAIASQSTLNYTVSVKVSDGDGGTSTRNIDVSVEDLAITVPDNRPTISFSTRDFSALEREPYRIQPIIVQLNRPFPVRTEIPLDLSSSTATIDSDFRLSSRVLVFPANQTTAILEFNTLNDTAFEPTLERLALRFPETLEEARVTSDSQLSQFNATIFDDGDLRPTLAFSPTSRVLNEGDEFELSVKLSNLAQVDVVVPLLFSPSNPNYSFASNIVVIPAGSLAGSVSATVTDDELSEPQSSFSVQMGSSGQGFHPNHRYSRFLGTILANDAILVDFETSNITVTEGDAAAQIVVTASEPPETDLVLPIAYASSSASFGVDYSGPETITIPANQTQATFSIIIGDDDNGELDELVSVKFGSNLPDQAQLVRPGIAANLLIEDDDVAKLTFTSKRTVIWEDNTSFELTIETGGITFANDISIPLSYSAATAGATYNSTASDLSGPANEVTLPAGETSVTVTINPSDDAAHETTERVYLSLGTSGIPGAQLGKFPSHEIRIQDNDPLVSLSTASSIVSEGSGTILYKVSLSATSNRRARVPFQTYGSATNGSDYEVVQEAHSTYKTRSTYVEIEPGERVAYIKVKLKNDAVIEGRESVGVWLRPSVGTASLTNANLDGSQYARVLIDIDERPRPEISQVRGKQPGSSSYSSTSTWISEGGSLRIRVSMPYAADRSVWVPVSFPYASGRAYSNDFTTSGLSNGWLNIPAYQKNAYFYIHTLDDLRIEESEKIRATVGQPVVWDKVKEEYVRFGAIGDNYYQFVGIRSSDQNTAYCPSGVSYGSSAISTGCTVDTGQSSSGNSATVADSWTASSFGSLHIANGYLSSSEVFLDGNFNGIRDFVDLNGDGLRSDNEPEEPLVTTFSDGSFLMDFPAEMDRDSSGFIDADEAQLVAFGGMDPATGITERTQLTAPAGSFVVTPLTTLASKLVNNHGYEVADAHERVLSGLHLATFEYWRGSAISATVAGDIVAARTYPATNAVNNTAIIAGGFLSEVAGTTAETASDAIYTRMATLINAEGSRLNLADPVVIEGLIRTAAADIGAVVGQENSEALAEVIAVNTAALFATPVSADLAFLDSVTKLKIVARGALTDDARRFGRDEITATELVATYTSSIQNGLADAATPGVIEPVRVVVSDASIAEGDTGTQFAVFEVSISSHFNEPVSVDYSTQDESATAAEGDYVATSGTLLWNPGDDAMQTIRVPVLGDTLAELDEAFQLSLSNATGAILQKPIAQGTILADDDFQFQLQSLQATSEVLVTLAGNQLLVRQAGEVVLDGRLNPAANFTLSTAPDVVTNLQVDAQSVDEPNRGLIISSNAIDDILSLNNELASNVEHRIQGPEDGVFETAGTELVYQGFRQVSNGRAPRFDFNSLPTLGQSFTAQASIPAQLELLDATFSWTLTKDQITITTSAEESFSYLPAEPGLYRLRYSIVLNDQSIVSAVQDLNIEALNEPPTANAGGTYAVEEGQAILLDGSLTTDPDLPKDTLTLAWDLDGDGYFGETGADASRGDELGVFPTFDASLLDGPNSVTVSLRVTDSFGESDVATATIDITNAAPILAVDTTDVMLNEGDSVIKLITATDVPADTVLVAASLGTIVSNSDGSWTWSYDAVDDLPETEVTITADDGEGGVSYASFNLTVSNAAPILTMDTAEVAIVEGGSWTKLITATDVPADTVSVTASLGTIVTNGDRSWTWNYDSVDDMSESEVTITADDGEGGVSYASFSLTVSNAMPVIESLSITSEIEENGIARVSGAFTDVGLLDTHEIIIDWGDGESSSVIVDETTRTFTAEHSYLDDPIGLESTDYEIIVSIDDGQPRGRVTQNAMITVDNVAPILNDVSLNSWGSSVALNFGFSDEGTLDTHTAFIDWGDGQQTTTDVSPGRQRFNYEYGEAGVYDVTIVVSDDDGAVVSTRAESFVTGATVRDGVLQIVGTSGADLVLINQLGSRHYVTANFLPGWFHTQTFKRADYSQIEVFAGGGNDWVQASGNISHSMLLHGGAGNDTLRSSKGDDVLIGGEGADLLFGGQGRDLLIGGRGNDSLLGSSGADLLISGYTSFDNNRLALSFLQREWTSERSYDHRAENLRGSNSDADQFSNRLNEDYFLQTSGAEQTVFDDGERDFMTGGGGRDWYFASLGDDDEDDRIAGLKQSEWAEELL</sequence>
<dbReference type="InterPro" id="IPR022409">
    <property type="entry name" value="PKD/Chitinase_dom"/>
</dbReference>
<dbReference type="EMBL" id="CP036298">
    <property type="protein sequence ID" value="QDV24951.1"/>
    <property type="molecule type" value="Genomic_DNA"/>
</dbReference>
<reference evidence="8 9" key="1">
    <citation type="submission" date="2019-02" db="EMBL/GenBank/DDBJ databases">
        <title>Deep-cultivation of Planctomycetes and their phenomic and genomic characterization uncovers novel biology.</title>
        <authorList>
            <person name="Wiegand S."/>
            <person name="Jogler M."/>
            <person name="Boedeker C."/>
            <person name="Pinto D."/>
            <person name="Vollmers J."/>
            <person name="Rivas-Marin E."/>
            <person name="Kohn T."/>
            <person name="Peeters S.H."/>
            <person name="Heuer A."/>
            <person name="Rast P."/>
            <person name="Oberbeckmann S."/>
            <person name="Bunk B."/>
            <person name="Jeske O."/>
            <person name="Meyerdierks A."/>
            <person name="Storesund J.E."/>
            <person name="Kallscheuer N."/>
            <person name="Luecker S."/>
            <person name="Lage O.M."/>
            <person name="Pohl T."/>
            <person name="Merkel B.J."/>
            <person name="Hornburger P."/>
            <person name="Mueller R.-W."/>
            <person name="Bruemmer F."/>
            <person name="Labrenz M."/>
            <person name="Spormann A.M."/>
            <person name="Op den Camp H."/>
            <person name="Overmann J."/>
            <person name="Amann R."/>
            <person name="Jetten M.S.M."/>
            <person name="Mascher T."/>
            <person name="Medema M.H."/>
            <person name="Devos D.P."/>
            <person name="Kaster A.-K."/>
            <person name="Ovreas L."/>
            <person name="Rohde M."/>
            <person name="Galperin M.Y."/>
            <person name="Jogler C."/>
        </authorList>
    </citation>
    <scope>NUCLEOTIDE SEQUENCE [LARGE SCALE GENOMIC DNA]</scope>
    <source>
        <strain evidence="8 9">Q31a</strain>
    </source>
</reference>
<dbReference type="SUPFAM" id="SSF141072">
    <property type="entry name" value="CalX-like"/>
    <property type="match status" value="8"/>
</dbReference>
<keyword evidence="9" id="KW-1185">Reference proteome</keyword>
<feature type="domain" description="Calx-beta" evidence="7">
    <location>
        <begin position="2420"/>
        <end position="2526"/>
    </location>
</feature>
<dbReference type="SUPFAM" id="SSF49299">
    <property type="entry name" value="PKD domain"/>
    <property type="match status" value="2"/>
</dbReference>
<evidence type="ECO:0000259" key="6">
    <source>
        <dbReference type="SMART" id="SM00089"/>
    </source>
</evidence>
<dbReference type="GO" id="GO:0016020">
    <property type="term" value="C:membrane"/>
    <property type="evidence" value="ECO:0007669"/>
    <property type="project" value="InterPro"/>
</dbReference>
<dbReference type="InterPro" id="IPR051171">
    <property type="entry name" value="CaCA"/>
</dbReference>
<dbReference type="Gene3D" id="2.60.40.2030">
    <property type="match status" value="6"/>
</dbReference>
<dbReference type="InterPro" id="IPR013783">
    <property type="entry name" value="Ig-like_fold"/>
</dbReference>
<feature type="domain" description="Calx-beta" evidence="7">
    <location>
        <begin position="2188"/>
        <end position="2285"/>
    </location>
</feature>
<protein>
    <submittedName>
        <fullName evidence="8">Calx-beta domain protein</fullName>
    </submittedName>
</protein>
<evidence type="ECO:0000256" key="5">
    <source>
        <dbReference type="SAM" id="MobiDB-lite"/>
    </source>
</evidence>
<dbReference type="Pfam" id="PF18911">
    <property type="entry name" value="PKD_4"/>
    <property type="match status" value="1"/>
</dbReference>
<dbReference type="SMART" id="SM00237">
    <property type="entry name" value="Calx_beta"/>
    <property type="match status" value="5"/>
</dbReference>
<feature type="domain" description="PKD/Chitinase" evidence="6">
    <location>
        <begin position="1871"/>
        <end position="1961"/>
    </location>
</feature>
<keyword evidence="3" id="KW-0106">Calcium</keyword>
<feature type="domain" description="Calx-beta" evidence="7">
    <location>
        <begin position="1645"/>
        <end position="1744"/>
    </location>
</feature>
<dbReference type="Gene3D" id="2.60.40.10">
    <property type="entry name" value="Immunoglobulins"/>
    <property type="match status" value="4"/>
</dbReference>
<dbReference type="InterPro" id="IPR003644">
    <property type="entry name" value="Calx_beta"/>
</dbReference>
<dbReference type="InterPro" id="IPR000601">
    <property type="entry name" value="PKD_dom"/>
</dbReference>
<keyword evidence="2" id="KW-0677">Repeat</keyword>
<keyword evidence="4" id="KW-0406">Ion transport</keyword>
<dbReference type="PRINTS" id="PR00313">
    <property type="entry name" value="CABNDNGRPT"/>
</dbReference>
<evidence type="ECO:0000259" key="7">
    <source>
        <dbReference type="SMART" id="SM00237"/>
    </source>
</evidence>
<proteinExistence type="predicted"/>
<dbReference type="SMART" id="SM00089">
    <property type="entry name" value="PKD"/>
    <property type="match status" value="3"/>
</dbReference>
<dbReference type="InterPro" id="IPR018511">
    <property type="entry name" value="Hemolysin-typ_Ca-bd_CS"/>
</dbReference>
<feature type="region of interest" description="Disordered" evidence="5">
    <location>
        <begin position="17"/>
        <end position="41"/>
    </location>
</feature>
<dbReference type="InterPro" id="IPR011049">
    <property type="entry name" value="Serralysin-like_metalloprot_C"/>
</dbReference>
<dbReference type="SUPFAM" id="SSF51120">
    <property type="entry name" value="beta-Roll"/>
    <property type="match status" value="1"/>
</dbReference>
<evidence type="ECO:0000256" key="4">
    <source>
        <dbReference type="ARBA" id="ARBA00023065"/>
    </source>
</evidence>
<evidence type="ECO:0000256" key="1">
    <source>
        <dbReference type="ARBA" id="ARBA00022729"/>
    </source>
</evidence>
<dbReference type="OrthoDB" id="274161at2"/>
<dbReference type="Proteomes" id="UP000318017">
    <property type="component" value="Chromosome"/>
</dbReference>
<feature type="domain" description="Calx-beta" evidence="7">
    <location>
        <begin position="3042"/>
        <end position="3143"/>
    </location>
</feature>
<dbReference type="GO" id="GO:0005509">
    <property type="term" value="F:calcium ion binding"/>
    <property type="evidence" value="ECO:0007669"/>
    <property type="project" value="InterPro"/>
</dbReference>
<evidence type="ECO:0000313" key="9">
    <source>
        <dbReference type="Proteomes" id="UP000318017"/>
    </source>
</evidence>
<dbReference type="RefSeq" id="WP_145079357.1">
    <property type="nucleotide sequence ID" value="NZ_CP036298.1"/>
</dbReference>
<feature type="domain" description="PKD/Chitinase" evidence="6">
    <location>
        <begin position="3757"/>
        <end position="3842"/>
    </location>
</feature>
<dbReference type="Pfam" id="PF00353">
    <property type="entry name" value="HemolysinCabind"/>
    <property type="match status" value="1"/>
</dbReference>
<dbReference type="PROSITE" id="PS00330">
    <property type="entry name" value="HEMOLYSIN_CALCIUM"/>
    <property type="match status" value="3"/>
</dbReference>
<feature type="domain" description="Calx-beta" evidence="7">
    <location>
        <begin position="2301"/>
        <end position="2405"/>
    </location>
</feature>
<evidence type="ECO:0000313" key="8">
    <source>
        <dbReference type="EMBL" id="QDV24951.1"/>
    </source>
</evidence>
<gene>
    <name evidence="8" type="ORF">Q31a_32730</name>
</gene>
<dbReference type="Pfam" id="PF03160">
    <property type="entry name" value="Calx-beta"/>
    <property type="match status" value="5"/>
</dbReference>
<dbReference type="PANTHER" id="PTHR11878">
    <property type="entry name" value="SODIUM/CALCIUM EXCHANGER"/>
    <property type="match status" value="1"/>
</dbReference>
<dbReference type="KEGG" id="ahel:Q31a_32730"/>
<dbReference type="InterPro" id="IPR001343">
    <property type="entry name" value="Hemolysn_Ca-bd"/>
</dbReference>
<name>A0A518G8M9_9BACT</name>
<accession>A0A518G8M9</accession>
<keyword evidence="4" id="KW-0813">Transport</keyword>
<dbReference type="GO" id="GO:0030001">
    <property type="term" value="P:metal ion transport"/>
    <property type="evidence" value="ECO:0007669"/>
    <property type="project" value="TreeGrafter"/>
</dbReference>
<organism evidence="8 9">
    <name type="scientific">Aureliella helgolandensis</name>
    <dbReference type="NCBI Taxonomy" id="2527968"/>
    <lineage>
        <taxon>Bacteria</taxon>
        <taxon>Pseudomonadati</taxon>
        <taxon>Planctomycetota</taxon>
        <taxon>Planctomycetia</taxon>
        <taxon>Pirellulales</taxon>
        <taxon>Pirellulaceae</taxon>
        <taxon>Aureliella</taxon>
    </lineage>
</organism>
<dbReference type="InterPro" id="IPR035986">
    <property type="entry name" value="PKD_dom_sf"/>
</dbReference>
<dbReference type="GO" id="GO:0007154">
    <property type="term" value="P:cell communication"/>
    <property type="evidence" value="ECO:0007669"/>
    <property type="project" value="InterPro"/>
</dbReference>
<keyword evidence="1" id="KW-0732">Signal</keyword>
<dbReference type="PANTHER" id="PTHR11878:SF65">
    <property type="entry name" value="NA_CA-EXCHANGE PROTEIN, ISOFORM G"/>
    <property type="match status" value="1"/>
</dbReference>